<proteinExistence type="predicted"/>
<protein>
    <recommendedName>
        <fullName evidence="5">DUF3106 domain-containing protein</fullName>
    </recommendedName>
</protein>
<dbReference type="Proteomes" id="UP000620596">
    <property type="component" value="Unassembled WGS sequence"/>
</dbReference>
<name>A0A916SGS8_9BURK</name>
<evidence type="ECO:0000313" key="3">
    <source>
        <dbReference type="EMBL" id="GGA99820.1"/>
    </source>
</evidence>
<keyword evidence="4" id="KW-1185">Reference proteome</keyword>
<organism evidence="3 4">
    <name type="scientific">Polaromonas eurypsychrophila</name>
    <dbReference type="NCBI Taxonomy" id="1614635"/>
    <lineage>
        <taxon>Bacteria</taxon>
        <taxon>Pseudomonadati</taxon>
        <taxon>Pseudomonadota</taxon>
        <taxon>Betaproteobacteria</taxon>
        <taxon>Burkholderiales</taxon>
        <taxon>Comamonadaceae</taxon>
        <taxon>Polaromonas</taxon>
    </lineage>
</organism>
<reference evidence="3" key="1">
    <citation type="journal article" date="2014" name="Int. J. Syst. Evol. Microbiol.">
        <title>Complete genome sequence of Corynebacterium casei LMG S-19264T (=DSM 44701T), isolated from a smear-ripened cheese.</title>
        <authorList>
            <consortium name="US DOE Joint Genome Institute (JGI-PGF)"/>
            <person name="Walter F."/>
            <person name="Albersmeier A."/>
            <person name="Kalinowski J."/>
            <person name="Ruckert C."/>
        </authorList>
    </citation>
    <scope>NUCLEOTIDE SEQUENCE</scope>
    <source>
        <strain evidence="3">CGMCC 1.15322</strain>
    </source>
</reference>
<gene>
    <name evidence="3" type="ORF">GCM10011496_21080</name>
</gene>
<accession>A0A916SGS8</accession>
<feature type="compositionally biased region" description="Low complexity" evidence="1">
    <location>
        <begin position="219"/>
        <end position="240"/>
    </location>
</feature>
<sequence>MTAPTFLADDGFCLPGKELARLAGRWALLLLVTLSAMAATAQTVTPAPVPAAAPAKTIVAQAFTGPGWTELSPAQRDILQPLASAWPSLSQSHKRKWLEMARSYGSLPADEQTKMQGRMKEWVALSPQQRIEARLNFAKTKELSKELTAEEKKAKWEAYQSLSSEEKQKLADKAPAKPAGAAPASKPVAKQKLATIPSAADQAKAKAAPKIAVSQSIDTPPGLAPAATPAGPNGTPAQPQ</sequence>
<evidence type="ECO:0000256" key="1">
    <source>
        <dbReference type="SAM" id="MobiDB-lite"/>
    </source>
</evidence>
<comment type="caution">
    <text evidence="3">The sequence shown here is derived from an EMBL/GenBank/DDBJ whole genome shotgun (WGS) entry which is preliminary data.</text>
</comment>
<feature type="region of interest" description="Disordered" evidence="1">
    <location>
        <begin position="165"/>
        <end position="240"/>
    </location>
</feature>
<keyword evidence="2" id="KW-0732">Signal</keyword>
<feature type="compositionally biased region" description="Basic and acidic residues" evidence="1">
    <location>
        <begin position="165"/>
        <end position="175"/>
    </location>
</feature>
<feature type="compositionally biased region" description="Low complexity" evidence="1">
    <location>
        <begin position="199"/>
        <end position="212"/>
    </location>
</feature>
<evidence type="ECO:0000313" key="4">
    <source>
        <dbReference type="Proteomes" id="UP000620596"/>
    </source>
</evidence>
<dbReference type="AlphaFoldDB" id="A0A916SGS8"/>
<dbReference type="EMBL" id="BMIG01000006">
    <property type="protein sequence ID" value="GGA99820.1"/>
    <property type="molecule type" value="Genomic_DNA"/>
</dbReference>
<feature type="chain" id="PRO_5036688219" description="DUF3106 domain-containing protein" evidence="2">
    <location>
        <begin position="39"/>
        <end position="240"/>
    </location>
</feature>
<dbReference type="Pfam" id="PF11304">
    <property type="entry name" value="DUF3106"/>
    <property type="match status" value="1"/>
</dbReference>
<feature type="compositionally biased region" description="Low complexity" evidence="1">
    <location>
        <begin position="176"/>
        <end position="190"/>
    </location>
</feature>
<dbReference type="InterPro" id="IPR021455">
    <property type="entry name" value="DUF3106"/>
</dbReference>
<dbReference type="RefSeq" id="WP_188708459.1">
    <property type="nucleotide sequence ID" value="NZ_BMIG01000006.1"/>
</dbReference>
<evidence type="ECO:0008006" key="5">
    <source>
        <dbReference type="Google" id="ProtNLM"/>
    </source>
</evidence>
<reference evidence="3" key="2">
    <citation type="submission" date="2020-09" db="EMBL/GenBank/DDBJ databases">
        <authorList>
            <person name="Sun Q."/>
            <person name="Zhou Y."/>
        </authorList>
    </citation>
    <scope>NUCLEOTIDE SEQUENCE</scope>
    <source>
        <strain evidence="3">CGMCC 1.15322</strain>
    </source>
</reference>
<evidence type="ECO:0000256" key="2">
    <source>
        <dbReference type="SAM" id="SignalP"/>
    </source>
</evidence>
<feature type="signal peptide" evidence="2">
    <location>
        <begin position="1"/>
        <end position="38"/>
    </location>
</feature>